<dbReference type="OrthoDB" id="2898509at2759"/>
<accession>A0A8K0PI48</accession>
<protein>
    <submittedName>
        <fullName evidence="4">Uncharacterized protein</fullName>
    </submittedName>
</protein>
<evidence type="ECO:0000256" key="1">
    <source>
        <dbReference type="ARBA" id="ARBA00023002"/>
    </source>
</evidence>
<proteinExistence type="predicted"/>
<sequence>MVSYDKVREANAALVASQPLVAVFFGGASGIGAYVFAQLAATHGTTGRGLRAYIVGRNAQAAAANIAEARRVCPEGSFHFVQAKDLALLKGVDEACAEVERLERDNAGCDNVVGGPRIDLLYMSQALFGWLPRTDTDEGLGYQMSLLYYSRARCVWQLRSLLLESKLPAHVVSIFAAGLESELDANDLSLRDTTKYGQIRLRNHTTYMMTFFFEEIARQNTGRMSLSNVYPGLVMTPAFHNDSLPWWFRFLWTLLQPITRLYASSSVECGQRMLFMATSHFPAGRENPESNAVLGTDNVRGSGAYSVRQDSEVTAERRMNQKYQDVRARGLAKKCWDHTMDAFETIESGKRFSG</sequence>
<keyword evidence="3" id="KW-0812">Transmembrane</keyword>
<gene>
    <name evidence="4" type="ORF">KVT40_003981</name>
</gene>
<organism evidence="4 5">
    <name type="scientific">Elsinoe batatas</name>
    <dbReference type="NCBI Taxonomy" id="2601811"/>
    <lineage>
        <taxon>Eukaryota</taxon>
        <taxon>Fungi</taxon>
        <taxon>Dikarya</taxon>
        <taxon>Ascomycota</taxon>
        <taxon>Pezizomycotina</taxon>
        <taxon>Dothideomycetes</taxon>
        <taxon>Dothideomycetidae</taxon>
        <taxon>Myriangiales</taxon>
        <taxon>Elsinoaceae</taxon>
        <taxon>Elsinoe</taxon>
    </lineage>
</organism>
<dbReference type="PANTHER" id="PTHR47534">
    <property type="entry name" value="YALI0E05731P"/>
    <property type="match status" value="1"/>
</dbReference>
<comment type="caution">
    <text evidence="4">The sequence shown here is derived from an EMBL/GenBank/DDBJ whole genome shotgun (WGS) entry which is preliminary data.</text>
</comment>
<name>A0A8K0PI48_9PEZI</name>
<dbReference type="Gene3D" id="3.40.50.720">
    <property type="entry name" value="NAD(P)-binding Rossmann-like Domain"/>
    <property type="match status" value="1"/>
</dbReference>
<feature type="transmembrane region" description="Helical" evidence="3">
    <location>
        <begin position="20"/>
        <end position="41"/>
    </location>
</feature>
<dbReference type="InterPro" id="IPR052228">
    <property type="entry name" value="Sec_Metab_Biosynth_Oxidored"/>
</dbReference>
<dbReference type="InterPro" id="IPR036291">
    <property type="entry name" value="NAD(P)-bd_dom_sf"/>
</dbReference>
<keyword evidence="3" id="KW-1133">Transmembrane helix</keyword>
<dbReference type="GO" id="GO:0016491">
    <property type="term" value="F:oxidoreductase activity"/>
    <property type="evidence" value="ECO:0007669"/>
    <property type="project" value="UniProtKB-KW"/>
</dbReference>
<evidence type="ECO:0000256" key="2">
    <source>
        <dbReference type="SAM" id="MobiDB-lite"/>
    </source>
</evidence>
<keyword evidence="1" id="KW-0560">Oxidoreductase</keyword>
<evidence type="ECO:0000313" key="4">
    <source>
        <dbReference type="EMBL" id="KAG8628108.1"/>
    </source>
</evidence>
<dbReference type="PANTHER" id="PTHR47534:SF3">
    <property type="entry name" value="ALCOHOL DEHYDROGENASE-LIKE C-TERMINAL DOMAIN-CONTAINING PROTEIN"/>
    <property type="match status" value="1"/>
</dbReference>
<dbReference type="Proteomes" id="UP000809789">
    <property type="component" value="Unassembled WGS sequence"/>
</dbReference>
<dbReference type="SUPFAM" id="SSF51735">
    <property type="entry name" value="NAD(P)-binding Rossmann-fold domains"/>
    <property type="match status" value="1"/>
</dbReference>
<evidence type="ECO:0000256" key="3">
    <source>
        <dbReference type="SAM" id="Phobius"/>
    </source>
</evidence>
<evidence type="ECO:0000313" key="5">
    <source>
        <dbReference type="Proteomes" id="UP000809789"/>
    </source>
</evidence>
<keyword evidence="5" id="KW-1185">Reference proteome</keyword>
<reference evidence="4" key="1">
    <citation type="submission" date="2021-07" db="EMBL/GenBank/DDBJ databases">
        <title>Elsinoe batatas strain:CRI-CJ2 Genome sequencing and assembly.</title>
        <authorList>
            <person name="Huang L."/>
        </authorList>
    </citation>
    <scope>NUCLEOTIDE SEQUENCE</scope>
    <source>
        <strain evidence="4">CRI-CJ2</strain>
    </source>
</reference>
<feature type="region of interest" description="Disordered" evidence="2">
    <location>
        <begin position="286"/>
        <end position="306"/>
    </location>
</feature>
<keyword evidence="3" id="KW-0472">Membrane</keyword>
<dbReference type="AlphaFoldDB" id="A0A8K0PI48"/>
<dbReference type="EMBL" id="JAESVG020000004">
    <property type="protein sequence ID" value="KAG8628108.1"/>
    <property type="molecule type" value="Genomic_DNA"/>
</dbReference>